<evidence type="ECO:0000313" key="2">
    <source>
        <dbReference type="Proteomes" id="UP000504606"/>
    </source>
</evidence>
<accession>A0A9C6X6S9</accession>
<dbReference type="KEGG" id="foc:113215258"/>
<dbReference type="AlphaFoldDB" id="A0A9C6X6S9"/>
<dbReference type="RefSeq" id="XP_052130193.1">
    <property type="nucleotide sequence ID" value="XM_052274233.1"/>
</dbReference>
<dbReference type="OrthoDB" id="8195485at2759"/>
<name>A0A9C6X6S9_FRAOC</name>
<evidence type="ECO:0000313" key="3">
    <source>
        <dbReference type="RefSeq" id="XP_052130193.1"/>
    </source>
</evidence>
<protein>
    <submittedName>
        <fullName evidence="3">Uncharacterized protein LOC113215258</fullName>
    </submittedName>
</protein>
<reference evidence="3" key="1">
    <citation type="submission" date="2025-08" db="UniProtKB">
        <authorList>
            <consortium name="RefSeq"/>
        </authorList>
    </citation>
    <scope>IDENTIFICATION</scope>
    <source>
        <tissue evidence="3">Whole organism</tissue>
    </source>
</reference>
<keyword evidence="2" id="KW-1185">Reference proteome</keyword>
<feature type="region of interest" description="Disordered" evidence="1">
    <location>
        <begin position="1"/>
        <end position="42"/>
    </location>
</feature>
<proteinExistence type="predicted"/>
<dbReference type="Proteomes" id="UP000504606">
    <property type="component" value="Unplaced"/>
</dbReference>
<feature type="compositionally biased region" description="Basic and acidic residues" evidence="1">
    <location>
        <begin position="24"/>
        <end position="42"/>
    </location>
</feature>
<dbReference type="GeneID" id="113215258"/>
<feature type="compositionally biased region" description="Basic and acidic residues" evidence="1">
    <location>
        <begin position="1"/>
        <end position="17"/>
    </location>
</feature>
<evidence type="ECO:0000256" key="1">
    <source>
        <dbReference type="SAM" id="MobiDB-lite"/>
    </source>
</evidence>
<sequence length="390" mass="43127">MIRKMEERRMSSLDHHWAVPKQKGSQDSKDGDGEVVTKNKDDSCHLSAAIAEGLDEQEGNENLVKSSCHDSGIDIRDADQPPLPPIIPCTKKRRLTKNADYDLTVRADADYMIAATAIDCDKTEPHVTVIARDTDIVAILIANATDDTGITVTKPGTQTTADEVFNIRAIRRHLARQGLLECVLFGHAMSGCDTTSAIHMKGKLTLWDTLKKSQALRRLAELFNDLHVDRGDIGEAGEKIMMSLYPSERVSSGQCVVHTMDDLREVLYRERTEKTKLPDLSTLPSTSDAAAQHCYRVYLQVQQWLGNDLDPTAWGWRAENGTLTPIPTTKPAVPPELQKRLSCKCSPLGCRVSCPCRKRGDVCGPWCAKCKGETCTNTIEGPEDWGTLLD</sequence>
<organism evidence="2 3">
    <name type="scientific">Frankliniella occidentalis</name>
    <name type="common">Western flower thrips</name>
    <name type="synonym">Euthrips occidentalis</name>
    <dbReference type="NCBI Taxonomy" id="133901"/>
    <lineage>
        <taxon>Eukaryota</taxon>
        <taxon>Metazoa</taxon>
        <taxon>Ecdysozoa</taxon>
        <taxon>Arthropoda</taxon>
        <taxon>Hexapoda</taxon>
        <taxon>Insecta</taxon>
        <taxon>Pterygota</taxon>
        <taxon>Neoptera</taxon>
        <taxon>Paraneoptera</taxon>
        <taxon>Thysanoptera</taxon>
        <taxon>Terebrantia</taxon>
        <taxon>Thripoidea</taxon>
        <taxon>Thripidae</taxon>
        <taxon>Frankliniella</taxon>
    </lineage>
</organism>
<gene>
    <name evidence="3" type="primary">LOC113215258</name>
</gene>